<proteinExistence type="predicted"/>
<reference evidence="1" key="2">
    <citation type="submission" date="2025-09" db="UniProtKB">
        <authorList>
            <consortium name="EnsemblPlants"/>
        </authorList>
    </citation>
    <scope>IDENTIFICATION</scope>
</reference>
<reference evidence="1" key="1">
    <citation type="submission" date="2021-05" db="EMBL/GenBank/DDBJ databases">
        <authorList>
            <person name="Scholz U."/>
            <person name="Mascher M."/>
            <person name="Fiebig A."/>
        </authorList>
    </citation>
    <scope>NUCLEOTIDE SEQUENCE [LARGE SCALE GENOMIC DNA]</scope>
</reference>
<accession>A0ACD5VI77</accession>
<protein>
    <submittedName>
        <fullName evidence="1">Uncharacterized protein</fullName>
    </submittedName>
</protein>
<keyword evidence="2" id="KW-1185">Reference proteome</keyword>
<sequence>MAHTPLAIDRAQMSLGSPPAELEIISSSSSSRVTPRPPARIHADGDDASDGGEGDPDEFKRLTDKELHAKIARLRSLYGKAPDGGEKLRKFIRRLEKELDRRRSAGPSKIDTGRRLAVNTPSRVDPFAFNNDDELEHNCSNLGGKGHLESYYAPHTKNGKVDRTAFSDELGYFKLGGTARKQVNHETKSRTVFQNTTNKFPDMDGKRPGLKICTKNRQKNNNLGSMGMSNKRHTEDDAFEINSKRRGNSKNQTSQYEMLNKRNGKKEVVLLDDEDTESAKLVDVEMANKWEGLMSPQTETKASVGLEIYYPSRTDPDSVGLTYSDIECLKPAEFLKSPVINFYIQYLKQSRPSDDLYIFNTYFYSKLEEALSGMGNCDSQFCKLRKWWRNVDIFKTPYVLLPIHGEMHWSLVIISMPAKEKESGPTVFHLDSLGVHSSDKIFGVIESYLREEWSYLQKDTSYGIPFSGTIWRRLSRYIRKEKVEVPRQQNDYDCGIFMLYYIEKFIQEAPDRMTRERLCKFGRKWFNPEETSGLRERMRALLFDVFKNTLLNDQNSESVSHPGDASGNDDKDEVRTVTIIS</sequence>
<evidence type="ECO:0000313" key="1">
    <source>
        <dbReference type="EnsemblPlants" id="AVESA.00010b.r2.3AG0449710.1.CDS"/>
    </source>
</evidence>
<organism evidence="1 2">
    <name type="scientific">Avena sativa</name>
    <name type="common">Oat</name>
    <dbReference type="NCBI Taxonomy" id="4498"/>
    <lineage>
        <taxon>Eukaryota</taxon>
        <taxon>Viridiplantae</taxon>
        <taxon>Streptophyta</taxon>
        <taxon>Embryophyta</taxon>
        <taxon>Tracheophyta</taxon>
        <taxon>Spermatophyta</taxon>
        <taxon>Magnoliopsida</taxon>
        <taxon>Liliopsida</taxon>
        <taxon>Poales</taxon>
        <taxon>Poaceae</taxon>
        <taxon>BOP clade</taxon>
        <taxon>Pooideae</taxon>
        <taxon>Poodae</taxon>
        <taxon>Poeae</taxon>
        <taxon>Poeae Chloroplast Group 1 (Aveneae type)</taxon>
        <taxon>Aveninae</taxon>
        <taxon>Avena</taxon>
    </lineage>
</organism>
<dbReference type="Proteomes" id="UP001732700">
    <property type="component" value="Chromosome 3A"/>
</dbReference>
<name>A0ACD5VI77_AVESA</name>
<dbReference type="EnsemblPlants" id="AVESA.00010b.r2.3AG0449710.1">
    <property type="protein sequence ID" value="AVESA.00010b.r2.3AG0449710.1.CDS"/>
    <property type="gene ID" value="AVESA.00010b.r2.3AG0449710"/>
</dbReference>
<evidence type="ECO:0000313" key="2">
    <source>
        <dbReference type="Proteomes" id="UP001732700"/>
    </source>
</evidence>